<feature type="domain" description="SAF" evidence="1">
    <location>
        <begin position="40"/>
        <end position="107"/>
    </location>
</feature>
<evidence type="ECO:0000259" key="1">
    <source>
        <dbReference type="SMART" id="SM00858"/>
    </source>
</evidence>
<gene>
    <name evidence="2" type="ORF">GCM10010468_57970</name>
</gene>
<proteinExistence type="predicted"/>
<dbReference type="InterPro" id="IPR013974">
    <property type="entry name" value="SAF"/>
</dbReference>
<dbReference type="Pfam" id="PF16976">
    <property type="entry name" value="RcpC"/>
    <property type="match status" value="1"/>
</dbReference>
<dbReference type="CDD" id="cd11614">
    <property type="entry name" value="SAF_CpaB_FlgA_like"/>
    <property type="match status" value="1"/>
</dbReference>
<accession>A0ABP6QH15</accession>
<organism evidence="2 3">
    <name type="scientific">Actinocorallia longicatena</name>
    <dbReference type="NCBI Taxonomy" id="111803"/>
    <lineage>
        <taxon>Bacteria</taxon>
        <taxon>Bacillati</taxon>
        <taxon>Actinomycetota</taxon>
        <taxon>Actinomycetes</taxon>
        <taxon>Streptosporangiales</taxon>
        <taxon>Thermomonosporaceae</taxon>
        <taxon>Actinocorallia</taxon>
    </lineage>
</organism>
<name>A0ABP6QH15_9ACTN</name>
<sequence>MNRRLLTIVVALVLAAVGTLAVLTYVRSADDRAVAGNKAVSVLVAARAIAPGTPVAALQQQGYLRTRNYPASSVPDDAISQLTDDQLRLVVASSVRQGGLITASVMAEPGSSQAFVIPEGKIAVTVALDEAQRVANFAKPGTKVVVFVGFSRVVTKGTGDSKISKTEDIVKIMMADVPVLAVGESAAKSADADNTANRKLITLGVTQEQGERLILGATANALYMGLQTDSSELNVKSPGISSIKVIN</sequence>
<protein>
    <recommendedName>
        <fullName evidence="1">SAF domain-containing protein</fullName>
    </recommendedName>
</protein>
<dbReference type="InterPro" id="IPR031571">
    <property type="entry name" value="RcpC_dom"/>
</dbReference>
<keyword evidence="3" id="KW-1185">Reference proteome</keyword>
<dbReference type="EMBL" id="BAAAUV010000018">
    <property type="protein sequence ID" value="GAA3228531.1"/>
    <property type="molecule type" value="Genomic_DNA"/>
</dbReference>
<comment type="caution">
    <text evidence="2">The sequence shown here is derived from an EMBL/GenBank/DDBJ whole genome shotgun (WGS) entry which is preliminary data.</text>
</comment>
<evidence type="ECO:0000313" key="2">
    <source>
        <dbReference type="EMBL" id="GAA3228531.1"/>
    </source>
</evidence>
<dbReference type="SMART" id="SM00858">
    <property type="entry name" value="SAF"/>
    <property type="match status" value="1"/>
</dbReference>
<evidence type="ECO:0000313" key="3">
    <source>
        <dbReference type="Proteomes" id="UP001501237"/>
    </source>
</evidence>
<dbReference type="Proteomes" id="UP001501237">
    <property type="component" value="Unassembled WGS sequence"/>
</dbReference>
<dbReference type="InterPro" id="IPR017592">
    <property type="entry name" value="Pilus_assmbl_Flp-typ_CpaB"/>
</dbReference>
<reference evidence="3" key="1">
    <citation type="journal article" date="2019" name="Int. J. Syst. Evol. Microbiol.">
        <title>The Global Catalogue of Microorganisms (GCM) 10K type strain sequencing project: providing services to taxonomists for standard genome sequencing and annotation.</title>
        <authorList>
            <consortium name="The Broad Institute Genomics Platform"/>
            <consortium name="The Broad Institute Genome Sequencing Center for Infectious Disease"/>
            <person name="Wu L."/>
            <person name="Ma J."/>
        </authorList>
    </citation>
    <scope>NUCLEOTIDE SEQUENCE [LARGE SCALE GENOMIC DNA]</scope>
    <source>
        <strain evidence="3">JCM 9377</strain>
    </source>
</reference>
<dbReference type="RefSeq" id="WP_344834540.1">
    <property type="nucleotide sequence ID" value="NZ_BAAAUV010000018.1"/>
</dbReference>
<dbReference type="NCBIfam" id="TIGR03177">
    <property type="entry name" value="pilus_cpaB"/>
    <property type="match status" value="1"/>
</dbReference>